<reference evidence="1 2" key="1">
    <citation type="submission" date="2024-01" db="EMBL/GenBank/DDBJ databases">
        <title>The genome of the rayed Mediterranean limpet Patella caerulea (Linnaeus, 1758).</title>
        <authorList>
            <person name="Anh-Thu Weber A."/>
            <person name="Halstead-Nussloch G."/>
        </authorList>
    </citation>
    <scope>NUCLEOTIDE SEQUENCE [LARGE SCALE GENOMIC DNA]</scope>
    <source>
        <strain evidence="1">AATW-2023a</strain>
        <tissue evidence="1">Whole specimen</tissue>
    </source>
</reference>
<keyword evidence="2" id="KW-1185">Reference proteome</keyword>
<comment type="caution">
    <text evidence="1">The sequence shown here is derived from an EMBL/GenBank/DDBJ whole genome shotgun (WGS) entry which is preliminary data.</text>
</comment>
<sequence length="137" mass="15734">MTEDVARSSVSTPIEELIPEIDMQLNDAVTETLDSIIDSSIHFCRTNNIHDPVEILRLLQKKIVTGRKLDLENSEETIDGDTNIIFINRDDILNTGFDEIQQISRDNLRKTLEVQFYGEVRTYNLVVRSTMKWSGYG</sequence>
<accession>A0AAN8GGE2</accession>
<dbReference type="AlphaFoldDB" id="A0AAN8GGE2"/>
<protein>
    <submittedName>
        <fullName evidence="1">Uncharacterized protein</fullName>
    </submittedName>
</protein>
<evidence type="ECO:0000313" key="1">
    <source>
        <dbReference type="EMBL" id="KAK6166824.1"/>
    </source>
</evidence>
<organism evidence="1 2">
    <name type="scientific">Patella caerulea</name>
    <name type="common">Rayed Mediterranean limpet</name>
    <dbReference type="NCBI Taxonomy" id="87958"/>
    <lineage>
        <taxon>Eukaryota</taxon>
        <taxon>Metazoa</taxon>
        <taxon>Spiralia</taxon>
        <taxon>Lophotrochozoa</taxon>
        <taxon>Mollusca</taxon>
        <taxon>Gastropoda</taxon>
        <taxon>Patellogastropoda</taxon>
        <taxon>Patelloidea</taxon>
        <taxon>Patellidae</taxon>
        <taxon>Patella</taxon>
    </lineage>
</organism>
<evidence type="ECO:0000313" key="2">
    <source>
        <dbReference type="Proteomes" id="UP001347796"/>
    </source>
</evidence>
<name>A0AAN8GGE2_PATCE</name>
<dbReference type="EMBL" id="JAZGQO010000021">
    <property type="protein sequence ID" value="KAK6166824.1"/>
    <property type="molecule type" value="Genomic_DNA"/>
</dbReference>
<proteinExistence type="predicted"/>
<gene>
    <name evidence="1" type="ORF">SNE40_023439</name>
</gene>
<dbReference type="Proteomes" id="UP001347796">
    <property type="component" value="Unassembled WGS sequence"/>
</dbReference>